<sequence>MLASVEVVTTLATILELLVSCWLVLAHHARHDVSWIAFFAILSGLVLSLSILVTLPLDMVLTLTAAAGGSSAVGGGGASSPPSATEGLPQAWEAMYWTVFALCWILYPILAEYERAGDFTFRDRLKRALRKNLLFYMAILLVTSLVTLYMGFTPKGDFSTHWSGLIIAIANTWGLFAITLLLGYGLIAIPRHLFKLANPSQMLYEHCIKATTLEEARLCAKYDFLEAVRKVRSVASQTNPSSPLRPYVDELVDMVERHPLARAGGGSSVSGSARDRETTTSRDIGRERLINLRADVKRCLAEAERAECRWKRFCQTCFLLEDLVDDALHEDCPLHEELLDFGYFLPDPTRAAPSSAAAVNGSGGTATSMMLSPPMDPETAGVHRSRSLPAIVGGTLCFMQGPWCRRQRRRMMTLWHKKLRRPVCLMAGVTAAILSLAILVGEASMFAQDKVNLSPLAWAIHATVPREPAAAPIEPPSSHPNGSEPIQPSARNVSSLLSLPVDAANTTADALLREWGIDEDDSEDSIDFEEDAIGNSSSLLPVDVDMGVEVDVVGGADEPDADRLEPHPRMMDDAGGPLQMEKDIDESAALVVPELFDLRDMERYRRRLGDHDTEEATTADEDSSSSPAQPTTAPSPPPSTSPHDSSSASQSARLFGLHTLILTLLTYMVMTSYWGVFQLKLAGWYGLYTNHNTDTNSLIFCTAAFCRLAAPVCFHFVLLADVPNTAFEGLYGQMRVVPVFGSDELNLYFPIAVVLLAIVNLLNLYQRFVRLLGLRSLEFDVFSGTSDTLAGQLTDAQEGRAILARERQRRLQQLGVERPSDTGGAARSGTHSTQPSLSGPHSHTHTPITTSVTQSPGQGNALLPMTGRRSFGRGTKSYYPSPSSRDSSSSTKSDVEMTMGMGGSGPQPLSQRSDSMGGSSDGDSMGLLRDNIANGGRGG</sequence>
<proteinExistence type="inferred from homology"/>
<dbReference type="GO" id="GO:0016020">
    <property type="term" value="C:membrane"/>
    <property type="evidence" value="ECO:0007669"/>
    <property type="project" value="UniProtKB-SubCell"/>
</dbReference>
<feature type="transmembrane region" description="Helical" evidence="7">
    <location>
        <begin position="33"/>
        <end position="55"/>
    </location>
</feature>
<keyword evidence="9" id="KW-1185">Reference proteome</keyword>
<feature type="compositionally biased region" description="Basic and acidic residues" evidence="6">
    <location>
        <begin position="561"/>
        <end position="572"/>
    </location>
</feature>
<evidence type="ECO:0000256" key="1">
    <source>
        <dbReference type="ARBA" id="ARBA00004141"/>
    </source>
</evidence>
<keyword evidence="3 7" id="KW-0812">Transmembrane</keyword>
<feature type="transmembrane region" description="Helical" evidence="7">
    <location>
        <begin position="6"/>
        <end position="26"/>
    </location>
</feature>
<protein>
    <submittedName>
        <fullName evidence="8">Uncharacterized protein</fullName>
    </submittedName>
</protein>
<feature type="compositionally biased region" description="Polar residues" evidence="6">
    <location>
        <begin position="829"/>
        <end position="839"/>
    </location>
</feature>
<accession>A0A0G4FP53</accession>
<dbReference type="EMBL" id="CDMY01000476">
    <property type="protein sequence ID" value="CEM16018.1"/>
    <property type="molecule type" value="Genomic_DNA"/>
</dbReference>
<comment type="similarity">
    <text evidence="2">Belongs to the LIMR family.</text>
</comment>
<dbReference type="InterPro" id="IPR051584">
    <property type="entry name" value="GPCR-associated_LMBR1"/>
</dbReference>
<evidence type="ECO:0000256" key="7">
    <source>
        <dbReference type="SAM" id="Phobius"/>
    </source>
</evidence>
<dbReference type="InParanoid" id="A0A0G4FP53"/>
<feature type="compositionally biased region" description="Low complexity" evidence="6">
    <location>
        <begin position="876"/>
        <end position="892"/>
    </location>
</feature>
<feature type="compositionally biased region" description="Low complexity" evidence="6">
    <location>
        <begin position="845"/>
        <end position="855"/>
    </location>
</feature>
<feature type="transmembrane region" description="Helical" evidence="7">
    <location>
        <begin position="655"/>
        <end position="677"/>
    </location>
</feature>
<feature type="region of interest" description="Disordered" evidence="6">
    <location>
        <begin position="555"/>
        <end position="575"/>
    </location>
</feature>
<dbReference type="PANTHER" id="PTHR21355">
    <property type="entry name" value="G-PROTEIN COUPLED RECEPTOR-ASSOCIATED PROTEIN LMBRD2"/>
    <property type="match status" value="1"/>
</dbReference>
<feature type="compositionally biased region" description="Low complexity" evidence="6">
    <location>
        <begin position="912"/>
        <end position="930"/>
    </location>
</feature>
<dbReference type="OrthoDB" id="203099at2759"/>
<evidence type="ECO:0000256" key="6">
    <source>
        <dbReference type="SAM" id="MobiDB-lite"/>
    </source>
</evidence>
<dbReference type="Pfam" id="PF04791">
    <property type="entry name" value="LMBR1"/>
    <property type="match status" value="2"/>
</dbReference>
<feature type="transmembrane region" description="Helical" evidence="7">
    <location>
        <begin position="133"/>
        <end position="152"/>
    </location>
</feature>
<keyword evidence="5 7" id="KW-0472">Membrane</keyword>
<evidence type="ECO:0000313" key="9">
    <source>
        <dbReference type="Proteomes" id="UP000041254"/>
    </source>
</evidence>
<feature type="transmembrane region" description="Helical" evidence="7">
    <location>
        <begin position="164"/>
        <end position="187"/>
    </location>
</feature>
<feature type="region of interest" description="Disordered" evidence="6">
    <location>
        <begin position="812"/>
        <end position="939"/>
    </location>
</feature>
<feature type="transmembrane region" description="Helical" evidence="7">
    <location>
        <begin position="419"/>
        <end position="440"/>
    </location>
</feature>
<keyword evidence="4 7" id="KW-1133">Transmembrane helix</keyword>
<evidence type="ECO:0000256" key="3">
    <source>
        <dbReference type="ARBA" id="ARBA00022692"/>
    </source>
</evidence>
<feature type="compositionally biased region" description="Acidic residues" evidence="6">
    <location>
        <begin position="612"/>
        <end position="623"/>
    </location>
</feature>
<dbReference type="VEuPathDB" id="CryptoDB:Vbra_9396"/>
<organism evidence="8 9">
    <name type="scientific">Vitrella brassicaformis (strain CCMP3155)</name>
    <dbReference type="NCBI Taxonomy" id="1169540"/>
    <lineage>
        <taxon>Eukaryota</taxon>
        <taxon>Sar</taxon>
        <taxon>Alveolata</taxon>
        <taxon>Colpodellida</taxon>
        <taxon>Vitrellaceae</taxon>
        <taxon>Vitrella</taxon>
    </lineage>
</organism>
<gene>
    <name evidence="8" type="ORF">Vbra_9396</name>
</gene>
<dbReference type="Proteomes" id="UP000041254">
    <property type="component" value="Unassembled WGS sequence"/>
</dbReference>
<evidence type="ECO:0000313" key="8">
    <source>
        <dbReference type="EMBL" id="CEM16018.1"/>
    </source>
</evidence>
<feature type="transmembrane region" description="Helical" evidence="7">
    <location>
        <begin position="698"/>
        <end position="720"/>
    </location>
</feature>
<dbReference type="AlphaFoldDB" id="A0A0G4FP53"/>
<dbReference type="PANTHER" id="PTHR21355:SF0">
    <property type="entry name" value="G-PROTEIN COUPLED RECEPTOR-ASSOCIATED PROTEIN LMBRD2"/>
    <property type="match status" value="1"/>
</dbReference>
<evidence type="ECO:0000256" key="4">
    <source>
        <dbReference type="ARBA" id="ARBA00022989"/>
    </source>
</evidence>
<feature type="region of interest" description="Disordered" evidence="6">
    <location>
        <begin position="608"/>
        <end position="648"/>
    </location>
</feature>
<evidence type="ECO:0000256" key="2">
    <source>
        <dbReference type="ARBA" id="ARBA00010487"/>
    </source>
</evidence>
<feature type="transmembrane region" description="Helical" evidence="7">
    <location>
        <begin position="747"/>
        <end position="765"/>
    </location>
</feature>
<feature type="transmembrane region" description="Helical" evidence="7">
    <location>
        <begin position="94"/>
        <end position="113"/>
    </location>
</feature>
<feature type="region of interest" description="Disordered" evidence="6">
    <location>
        <begin position="261"/>
        <end position="282"/>
    </location>
</feature>
<feature type="compositionally biased region" description="Basic and acidic residues" evidence="6">
    <location>
        <begin position="273"/>
        <end position="282"/>
    </location>
</feature>
<name>A0A0G4FP53_VITBC</name>
<reference evidence="8" key="1">
    <citation type="submission" date="2014-11" db="EMBL/GenBank/DDBJ databases">
        <authorList>
            <person name="Zhu J."/>
            <person name="Qi W."/>
            <person name="Song R."/>
        </authorList>
    </citation>
    <scope>NUCLEOTIDE SEQUENCE [LARGE SCALE GENOMIC DNA]</scope>
</reference>
<dbReference type="InterPro" id="IPR006876">
    <property type="entry name" value="LMBR1-like_membr_prot"/>
</dbReference>
<feature type="region of interest" description="Disordered" evidence="6">
    <location>
        <begin position="469"/>
        <end position="489"/>
    </location>
</feature>
<comment type="subcellular location">
    <subcellularLocation>
        <location evidence="1">Membrane</location>
        <topology evidence="1">Multi-pass membrane protein</topology>
    </subcellularLocation>
</comment>
<evidence type="ECO:0000256" key="5">
    <source>
        <dbReference type="ARBA" id="ARBA00023136"/>
    </source>
</evidence>